<organism evidence="1 2">
    <name type="scientific">Maccoyibacter intestinihominis</name>
    <dbReference type="NCBI Taxonomy" id="3133499"/>
    <lineage>
        <taxon>Bacteria</taxon>
        <taxon>Bacillati</taxon>
        <taxon>Bacillota</taxon>
        <taxon>Clostridia</taxon>
        <taxon>Lachnospirales</taxon>
        <taxon>Lachnospiraceae</taxon>
        <taxon>Maccoyibacter</taxon>
    </lineage>
</organism>
<name>A0ABV1HAH1_9FIRM</name>
<evidence type="ECO:0000313" key="1">
    <source>
        <dbReference type="EMBL" id="MEQ2556710.1"/>
    </source>
</evidence>
<dbReference type="RefSeq" id="WP_353529723.1">
    <property type="nucleotide sequence ID" value="NZ_JBBMEX010000002.1"/>
</dbReference>
<sequence length="124" mass="14326">MSGRKRGCMLDSYRDRVEELLDAGCTFADISDHMAEEEQIYVEPTTVAYFVRSRKLSSKVTQGCRNNRIDIPKCAECEYRHLVTDQYKKPSIYICTKIWVRINSGCKSSPMSCPKRDIERDCSL</sequence>
<reference evidence="1 2" key="1">
    <citation type="submission" date="2024-03" db="EMBL/GenBank/DDBJ databases">
        <title>Human intestinal bacterial collection.</title>
        <authorList>
            <person name="Pauvert C."/>
            <person name="Hitch T.C.A."/>
            <person name="Clavel T."/>
        </authorList>
    </citation>
    <scope>NUCLEOTIDE SEQUENCE [LARGE SCALE GENOMIC DNA]</scope>
    <source>
        <strain evidence="1 2">CLA-AA-H185</strain>
    </source>
</reference>
<proteinExistence type="predicted"/>
<dbReference type="Proteomes" id="UP001454489">
    <property type="component" value="Unassembled WGS sequence"/>
</dbReference>
<evidence type="ECO:0000313" key="2">
    <source>
        <dbReference type="Proteomes" id="UP001454489"/>
    </source>
</evidence>
<keyword evidence="2" id="KW-1185">Reference proteome</keyword>
<protein>
    <submittedName>
        <fullName evidence="1">Uncharacterized protein</fullName>
    </submittedName>
</protein>
<gene>
    <name evidence="1" type="ORF">WMO43_02280</name>
</gene>
<dbReference type="EMBL" id="JBBMEX010000002">
    <property type="protein sequence ID" value="MEQ2556710.1"/>
    <property type="molecule type" value="Genomic_DNA"/>
</dbReference>
<comment type="caution">
    <text evidence="1">The sequence shown here is derived from an EMBL/GenBank/DDBJ whole genome shotgun (WGS) entry which is preliminary data.</text>
</comment>
<accession>A0ABV1HAH1</accession>